<dbReference type="KEGG" id="csg:Cylst_3400"/>
<gene>
    <name evidence="1" type="ORF">Cylst_3400</name>
</gene>
<dbReference type="Proteomes" id="UP000010475">
    <property type="component" value="Chromosome"/>
</dbReference>
<reference evidence="1 2" key="1">
    <citation type="submission" date="2012-06" db="EMBL/GenBank/DDBJ databases">
        <title>Finished chromosome of genome of Cylindrospermum stagnale PCC 7417.</title>
        <authorList>
            <consortium name="US DOE Joint Genome Institute"/>
            <person name="Gugger M."/>
            <person name="Coursin T."/>
            <person name="Rippka R."/>
            <person name="Tandeau De Marsac N."/>
            <person name="Huntemann M."/>
            <person name="Wei C.-L."/>
            <person name="Han J."/>
            <person name="Detter J.C."/>
            <person name="Han C."/>
            <person name="Tapia R."/>
            <person name="Chen A."/>
            <person name="Kyrpides N."/>
            <person name="Mavromatis K."/>
            <person name="Markowitz V."/>
            <person name="Szeto E."/>
            <person name="Ivanova N."/>
            <person name="Pagani I."/>
            <person name="Pati A."/>
            <person name="Goodwin L."/>
            <person name="Nordberg H.P."/>
            <person name="Cantor M.N."/>
            <person name="Hua S.X."/>
            <person name="Woyke T."/>
            <person name="Kerfeld C.A."/>
        </authorList>
    </citation>
    <scope>NUCLEOTIDE SEQUENCE [LARGE SCALE GENOMIC DNA]</scope>
    <source>
        <strain evidence="1 2">PCC 7417</strain>
    </source>
</reference>
<protein>
    <submittedName>
        <fullName evidence="1">Uncharacterized protein</fullName>
    </submittedName>
</protein>
<dbReference type="RefSeq" id="WP_015208798.1">
    <property type="nucleotide sequence ID" value="NC_019757.1"/>
</dbReference>
<dbReference type="EMBL" id="CP003642">
    <property type="protein sequence ID" value="AFZ25550.1"/>
    <property type="molecule type" value="Genomic_DNA"/>
</dbReference>
<dbReference type="STRING" id="56107.Cylst_3400"/>
<organism evidence="1 2">
    <name type="scientific">Cylindrospermum stagnale PCC 7417</name>
    <dbReference type="NCBI Taxonomy" id="56107"/>
    <lineage>
        <taxon>Bacteria</taxon>
        <taxon>Bacillati</taxon>
        <taxon>Cyanobacteriota</taxon>
        <taxon>Cyanophyceae</taxon>
        <taxon>Nostocales</taxon>
        <taxon>Nostocaceae</taxon>
        <taxon>Cylindrospermum</taxon>
    </lineage>
</organism>
<evidence type="ECO:0000313" key="2">
    <source>
        <dbReference type="Proteomes" id="UP000010475"/>
    </source>
</evidence>
<dbReference type="HOGENOM" id="CLU_2342100_0_0_3"/>
<accession>K9WYV5</accession>
<keyword evidence="2" id="KW-1185">Reference proteome</keyword>
<name>K9WYV5_9NOST</name>
<dbReference type="AlphaFoldDB" id="K9WYV5"/>
<evidence type="ECO:0000313" key="1">
    <source>
        <dbReference type="EMBL" id="AFZ25550.1"/>
    </source>
</evidence>
<proteinExistence type="predicted"/>
<sequence length="97" mass="10823">MDAYYEVLKDKLNYGKAQDIPFDKNTGIRKGNIPAGNIIFINGLNHVVIYKGTEDGNGRHQVLSLWVIPDKSGVMQDTILEDVSKPIKPVKFAPAPW</sequence>